<feature type="active site" evidence="5">
    <location>
        <position position="26"/>
    </location>
</feature>
<dbReference type="InterPro" id="IPR020456">
    <property type="entry name" value="Acylphosphatase"/>
</dbReference>
<feature type="active site" evidence="5">
    <location>
        <position position="44"/>
    </location>
</feature>
<evidence type="ECO:0000256" key="4">
    <source>
        <dbReference type="ARBA" id="ARBA00047645"/>
    </source>
</evidence>
<evidence type="ECO:0000313" key="8">
    <source>
        <dbReference type="EMBL" id="PMC57975.1"/>
    </source>
</evidence>
<dbReference type="PANTHER" id="PTHR47268">
    <property type="entry name" value="ACYLPHOSPHATASE"/>
    <property type="match status" value="1"/>
</dbReference>
<dbReference type="Proteomes" id="UP000235682">
    <property type="component" value="Unassembled WGS sequence"/>
</dbReference>
<comment type="caution">
    <text evidence="8">The sequence shown here is derived from an EMBL/GenBank/DDBJ whole genome shotgun (WGS) entry which is preliminary data.</text>
</comment>
<evidence type="ECO:0000256" key="5">
    <source>
        <dbReference type="PROSITE-ProRule" id="PRU00520"/>
    </source>
</evidence>
<comment type="catalytic activity">
    <reaction evidence="4 5">
        <text>an acyl phosphate + H2O = a carboxylate + phosphate + H(+)</text>
        <dbReference type="Rhea" id="RHEA:14965"/>
        <dbReference type="ChEBI" id="CHEBI:15377"/>
        <dbReference type="ChEBI" id="CHEBI:15378"/>
        <dbReference type="ChEBI" id="CHEBI:29067"/>
        <dbReference type="ChEBI" id="CHEBI:43474"/>
        <dbReference type="ChEBI" id="CHEBI:59918"/>
        <dbReference type="EC" id="3.6.1.7"/>
    </reaction>
</comment>
<evidence type="ECO:0000256" key="6">
    <source>
        <dbReference type="RuleBase" id="RU004168"/>
    </source>
</evidence>
<reference evidence="8 9" key="1">
    <citation type="submission" date="2017-09" db="EMBL/GenBank/DDBJ databases">
        <title>Bacterial strain isolated from the female urinary microbiota.</title>
        <authorList>
            <person name="Thomas-White K."/>
            <person name="Kumar N."/>
            <person name="Forster S."/>
            <person name="Putonti C."/>
            <person name="Lawley T."/>
            <person name="Wolfe A.J."/>
        </authorList>
    </citation>
    <scope>NUCLEOTIDE SEQUENCE [LARGE SCALE GENOMIC DNA]</scope>
    <source>
        <strain evidence="8 9">UMB0852</strain>
    </source>
</reference>
<keyword evidence="5" id="KW-0378">Hydrolase</keyword>
<comment type="similarity">
    <text evidence="1 6">Belongs to the acylphosphatase family.</text>
</comment>
<evidence type="ECO:0000256" key="3">
    <source>
        <dbReference type="ARBA" id="ARBA00015991"/>
    </source>
</evidence>
<dbReference type="OrthoDB" id="9808093at2"/>
<evidence type="ECO:0000256" key="2">
    <source>
        <dbReference type="ARBA" id="ARBA00012150"/>
    </source>
</evidence>
<evidence type="ECO:0000256" key="1">
    <source>
        <dbReference type="ARBA" id="ARBA00005614"/>
    </source>
</evidence>
<dbReference type="InterPro" id="IPR001792">
    <property type="entry name" value="Acylphosphatase-like_dom"/>
</dbReference>
<dbReference type="EMBL" id="PNHE01000032">
    <property type="protein sequence ID" value="PMC57975.1"/>
    <property type="molecule type" value="Genomic_DNA"/>
</dbReference>
<dbReference type="EC" id="3.6.1.7" evidence="2 5"/>
<proteinExistence type="inferred from homology"/>
<dbReference type="GO" id="GO:0003998">
    <property type="term" value="F:acylphosphatase activity"/>
    <property type="evidence" value="ECO:0007669"/>
    <property type="project" value="UniProtKB-EC"/>
</dbReference>
<accession>A0A2N6SLN1</accession>
<dbReference type="InterPro" id="IPR036046">
    <property type="entry name" value="Acylphosphatase-like_dom_sf"/>
</dbReference>
<dbReference type="Pfam" id="PF00708">
    <property type="entry name" value="Acylphosphatase"/>
    <property type="match status" value="1"/>
</dbReference>
<keyword evidence="9" id="KW-1185">Reference proteome</keyword>
<dbReference type="PROSITE" id="PS51160">
    <property type="entry name" value="ACYLPHOSPHATASE_3"/>
    <property type="match status" value="1"/>
</dbReference>
<dbReference type="Gene3D" id="3.30.70.100">
    <property type="match status" value="1"/>
</dbReference>
<name>A0A2N6SLN1_9LACT</name>
<dbReference type="SUPFAM" id="SSF54975">
    <property type="entry name" value="Acylphosphatase/BLUF domain-like"/>
    <property type="match status" value="1"/>
</dbReference>
<protein>
    <recommendedName>
        <fullName evidence="3 5">acylphosphatase</fullName>
        <ecNumber evidence="2 5">3.6.1.7</ecNumber>
    </recommendedName>
</protein>
<evidence type="ECO:0000259" key="7">
    <source>
        <dbReference type="PROSITE" id="PS51160"/>
    </source>
</evidence>
<dbReference type="AlphaFoldDB" id="A0A2N6SLN1"/>
<evidence type="ECO:0000313" key="9">
    <source>
        <dbReference type="Proteomes" id="UP000235682"/>
    </source>
</evidence>
<organism evidence="8 9">
    <name type="scientific">Dolosicoccus paucivorans</name>
    <dbReference type="NCBI Taxonomy" id="84521"/>
    <lineage>
        <taxon>Bacteria</taxon>
        <taxon>Bacillati</taxon>
        <taxon>Bacillota</taxon>
        <taxon>Bacilli</taxon>
        <taxon>Lactobacillales</taxon>
        <taxon>Aerococcaceae</taxon>
        <taxon>Dolosicoccus</taxon>
    </lineage>
</organism>
<feature type="domain" description="Acylphosphatase-like" evidence="7">
    <location>
        <begin position="11"/>
        <end position="99"/>
    </location>
</feature>
<dbReference type="PANTHER" id="PTHR47268:SF4">
    <property type="entry name" value="ACYLPHOSPHATASE"/>
    <property type="match status" value="1"/>
</dbReference>
<gene>
    <name evidence="8" type="ORF">CJ205_06815</name>
</gene>
<dbReference type="STRING" id="84521.SAMN04487994_10756"/>
<sequence>MEDKGGRKLTTYHVIFKGHVQGVGFRAHVKSCCDLFNVPGTVRNKTNLDVEAYFQTNGKTFQALIDRIQRTAHRFVKINAIDWEIVNDETNYTTFKIIH</sequence>